<sequence>MGVRGGSRTRTRKTKRHPSLCHLAPLPRPAPGPSPRPPLIEAHFAGRAALTMPSNAQDGLADGAFRVGSYIQKSTGRIIACLSATRDRHLINDTGPQMDPRHTHATVPAVLVTNRRFGRMQAQRFTSDKTIASVLNQEGEDDDEEEEKDEDVTFAKEVPRFSAKEALMYFKIVKSFAVQQSTVPEKLSRAWTRRCRFNMELYKLSGRQSGGVCLNCRHNTAGRHCHYCKEGYYRDHSKPITHRKACRVFSVSAKPNARLLSAFRPTLPLRLSSRATALSKNNCAWHRRSRCDVNFLCSLLAP</sequence>
<keyword evidence="5" id="KW-0424">Laminin EGF-like domain</keyword>
<dbReference type="InterPro" id="IPR056863">
    <property type="entry name" value="LMN_ATRN_NET-like_EGF"/>
</dbReference>
<keyword evidence="1" id="KW-0732">Signal</keyword>
<keyword evidence="3" id="KW-1015">Disulfide bond</keyword>
<feature type="region of interest" description="Disordered" evidence="6">
    <location>
        <begin position="129"/>
        <end position="149"/>
    </location>
</feature>
<dbReference type="FunFam" id="2.10.25.10:FF:000188">
    <property type="entry name" value="Laminin subunit gamma 2"/>
    <property type="match status" value="1"/>
</dbReference>
<evidence type="ECO:0000256" key="5">
    <source>
        <dbReference type="ARBA" id="ARBA00023292"/>
    </source>
</evidence>
<dbReference type="GO" id="GO:0016358">
    <property type="term" value="P:dendrite development"/>
    <property type="evidence" value="ECO:0007669"/>
    <property type="project" value="TreeGrafter"/>
</dbReference>
<dbReference type="Pfam" id="PF24973">
    <property type="entry name" value="EGF_LMN_ATRN"/>
    <property type="match status" value="1"/>
</dbReference>
<organism evidence="8 9">
    <name type="scientific">Rhipicephalus microplus</name>
    <name type="common">Cattle tick</name>
    <name type="synonym">Boophilus microplus</name>
    <dbReference type="NCBI Taxonomy" id="6941"/>
    <lineage>
        <taxon>Eukaryota</taxon>
        <taxon>Metazoa</taxon>
        <taxon>Ecdysozoa</taxon>
        <taxon>Arthropoda</taxon>
        <taxon>Chelicerata</taxon>
        <taxon>Arachnida</taxon>
        <taxon>Acari</taxon>
        <taxon>Parasitiformes</taxon>
        <taxon>Ixodida</taxon>
        <taxon>Ixodoidea</taxon>
        <taxon>Ixodidae</taxon>
        <taxon>Rhipicephalinae</taxon>
        <taxon>Rhipicephalus</taxon>
        <taxon>Boophilus</taxon>
    </lineage>
</organism>
<evidence type="ECO:0000256" key="6">
    <source>
        <dbReference type="SAM" id="MobiDB-lite"/>
    </source>
</evidence>
<dbReference type="PANTHER" id="PTHR10574">
    <property type="entry name" value="NETRIN/LAMININ-RELATED"/>
    <property type="match status" value="1"/>
</dbReference>
<proteinExistence type="predicted"/>
<dbReference type="PANTHER" id="PTHR10574:SF365">
    <property type="entry name" value="NETRIN-A-RELATED"/>
    <property type="match status" value="1"/>
</dbReference>
<evidence type="ECO:0000256" key="2">
    <source>
        <dbReference type="ARBA" id="ARBA00022737"/>
    </source>
</evidence>
<feature type="region of interest" description="Disordered" evidence="6">
    <location>
        <begin position="1"/>
        <end position="35"/>
    </location>
</feature>
<keyword evidence="4" id="KW-0325">Glycoprotein</keyword>
<evidence type="ECO:0000256" key="3">
    <source>
        <dbReference type="ARBA" id="ARBA00023157"/>
    </source>
</evidence>
<dbReference type="EMBL" id="JABSTU010000011">
    <property type="protein sequence ID" value="KAH8009577.1"/>
    <property type="molecule type" value="Genomic_DNA"/>
</dbReference>
<dbReference type="GO" id="GO:0009887">
    <property type="term" value="P:animal organ morphogenesis"/>
    <property type="evidence" value="ECO:0007669"/>
    <property type="project" value="TreeGrafter"/>
</dbReference>
<name>A0A9J6D683_RHIMP</name>
<dbReference type="GO" id="GO:0005604">
    <property type="term" value="C:basement membrane"/>
    <property type="evidence" value="ECO:0007669"/>
    <property type="project" value="TreeGrafter"/>
</dbReference>
<dbReference type="Proteomes" id="UP000821866">
    <property type="component" value="Chromosome 9"/>
</dbReference>
<evidence type="ECO:0000313" key="9">
    <source>
        <dbReference type="Proteomes" id="UP000821866"/>
    </source>
</evidence>
<dbReference type="AlphaFoldDB" id="A0A9J6D683"/>
<dbReference type="VEuPathDB" id="VectorBase:LOC119178382"/>
<feature type="compositionally biased region" description="Acidic residues" evidence="6">
    <location>
        <begin position="138"/>
        <end position="149"/>
    </location>
</feature>
<reference evidence="8" key="2">
    <citation type="submission" date="2021-09" db="EMBL/GenBank/DDBJ databases">
        <authorList>
            <person name="Jia N."/>
            <person name="Wang J."/>
            <person name="Shi W."/>
            <person name="Du L."/>
            <person name="Sun Y."/>
            <person name="Zhan W."/>
            <person name="Jiang J."/>
            <person name="Wang Q."/>
            <person name="Zhang B."/>
            <person name="Ji P."/>
            <person name="Sakyi L.B."/>
            <person name="Cui X."/>
            <person name="Yuan T."/>
            <person name="Jiang B."/>
            <person name="Yang W."/>
            <person name="Lam T.T.-Y."/>
            <person name="Chang Q."/>
            <person name="Ding S."/>
            <person name="Wang X."/>
            <person name="Zhu J."/>
            <person name="Ruan X."/>
            <person name="Zhao L."/>
            <person name="Wei J."/>
            <person name="Que T."/>
            <person name="Du C."/>
            <person name="Cheng J."/>
            <person name="Dai P."/>
            <person name="Han X."/>
            <person name="Huang E."/>
            <person name="Gao Y."/>
            <person name="Liu J."/>
            <person name="Shao H."/>
            <person name="Ye R."/>
            <person name="Li L."/>
            <person name="Wei W."/>
            <person name="Wang X."/>
            <person name="Wang C."/>
            <person name="Huo Q."/>
            <person name="Li W."/>
            <person name="Guo W."/>
            <person name="Chen H."/>
            <person name="Chen S."/>
            <person name="Zhou L."/>
            <person name="Zhou L."/>
            <person name="Ni X."/>
            <person name="Tian J."/>
            <person name="Zhou Y."/>
            <person name="Sheng Y."/>
            <person name="Liu T."/>
            <person name="Pan Y."/>
            <person name="Xia L."/>
            <person name="Li J."/>
            <person name="Zhao F."/>
            <person name="Cao W."/>
        </authorList>
    </citation>
    <scope>NUCLEOTIDE SEQUENCE</scope>
    <source>
        <strain evidence="8">Rmic-2018</strain>
        <tissue evidence="8">Larvae</tissue>
    </source>
</reference>
<evidence type="ECO:0000313" key="8">
    <source>
        <dbReference type="EMBL" id="KAH8009577.1"/>
    </source>
</evidence>
<dbReference type="Gene3D" id="2.10.25.10">
    <property type="entry name" value="Laminin"/>
    <property type="match status" value="1"/>
</dbReference>
<dbReference type="CDD" id="cd00055">
    <property type="entry name" value="EGF_Lam"/>
    <property type="match status" value="1"/>
</dbReference>
<evidence type="ECO:0000256" key="4">
    <source>
        <dbReference type="ARBA" id="ARBA00023180"/>
    </source>
</evidence>
<evidence type="ECO:0000256" key="1">
    <source>
        <dbReference type="ARBA" id="ARBA00022729"/>
    </source>
</evidence>
<comment type="caution">
    <text evidence="8">The sequence shown here is derived from an EMBL/GenBank/DDBJ whole genome shotgun (WGS) entry which is preliminary data.</text>
</comment>
<feature type="domain" description="Laminin EGF-like" evidence="7">
    <location>
        <begin position="213"/>
        <end position="246"/>
    </location>
</feature>
<dbReference type="GO" id="GO:0009888">
    <property type="term" value="P:tissue development"/>
    <property type="evidence" value="ECO:0007669"/>
    <property type="project" value="TreeGrafter"/>
</dbReference>
<protein>
    <recommendedName>
        <fullName evidence="7">Laminin EGF-like domain-containing protein</fullName>
    </recommendedName>
</protein>
<dbReference type="SUPFAM" id="SSF57196">
    <property type="entry name" value="EGF/Laminin"/>
    <property type="match status" value="1"/>
</dbReference>
<feature type="compositionally biased region" description="Basic residues" evidence="6">
    <location>
        <begin position="7"/>
        <end position="19"/>
    </location>
</feature>
<feature type="compositionally biased region" description="Pro residues" evidence="6">
    <location>
        <begin position="26"/>
        <end position="35"/>
    </location>
</feature>
<keyword evidence="9" id="KW-1185">Reference proteome</keyword>
<dbReference type="PROSITE" id="PS01248">
    <property type="entry name" value="EGF_LAM_1"/>
    <property type="match status" value="1"/>
</dbReference>
<gene>
    <name evidence="8" type="ORF">HPB51_018270</name>
</gene>
<keyword evidence="2" id="KW-0677">Repeat</keyword>
<accession>A0A9J6D683</accession>
<dbReference type="GO" id="GO:0008045">
    <property type="term" value="P:motor neuron axon guidance"/>
    <property type="evidence" value="ECO:0007669"/>
    <property type="project" value="TreeGrafter"/>
</dbReference>
<dbReference type="InterPro" id="IPR050440">
    <property type="entry name" value="Laminin/Netrin_ECM"/>
</dbReference>
<dbReference type="InterPro" id="IPR002049">
    <property type="entry name" value="LE_dom"/>
</dbReference>
<evidence type="ECO:0000259" key="7">
    <source>
        <dbReference type="PROSITE" id="PS01248"/>
    </source>
</evidence>
<reference evidence="8" key="1">
    <citation type="journal article" date="2020" name="Cell">
        <title>Large-Scale Comparative Analyses of Tick Genomes Elucidate Their Genetic Diversity and Vector Capacities.</title>
        <authorList>
            <consortium name="Tick Genome and Microbiome Consortium (TIGMIC)"/>
            <person name="Jia N."/>
            <person name="Wang J."/>
            <person name="Shi W."/>
            <person name="Du L."/>
            <person name="Sun Y."/>
            <person name="Zhan W."/>
            <person name="Jiang J.F."/>
            <person name="Wang Q."/>
            <person name="Zhang B."/>
            <person name="Ji P."/>
            <person name="Bell-Sakyi L."/>
            <person name="Cui X.M."/>
            <person name="Yuan T.T."/>
            <person name="Jiang B.G."/>
            <person name="Yang W.F."/>
            <person name="Lam T.T."/>
            <person name="Chang Q.C."/>
            <person name="Ding S.J."/>
            <person name="Wang X.J."/>
            <person name="Zhu J.G."/>
            <person name="Ruan X.D."/>
            <person name="Zhao L."/>
            <person name="Wei J.T."/>
            <person name="Ye R.Z."/>
            <person name="Que T.C."/>
            <person name="Du C.H."/>
            <person name="Zhou Y.H."/>
            <person name="Cheng J.X."/>
            <person name="Dai P.F."/>
            <person name="Guo W.B."/>
            <person name="Han X.H."/>
            <person name="Huang E.J."/>
            <person name="Li L.F."/>
            <person name="Wei W."/>
            <person name="Gao Y.C."/>
            <person name="Liu J.Z."/>
            <person name="Shao H.Z."/>
            <person name="Wang X."/>
            <person name="Wang C.C."/>
            <person name="Yang T.C."/>
            <person name="Huo Q.B."/>
            <person name="Li W."/>
            <person name="Chen H.Y."/>
            <person name="Chen S.E."/>
            <person name="Zhou L.G."/>
            <person name="Ni X.B."/>
            <person name="Tian J.H."/>
            <person name="Sheng Y."/>
            <person name="Liu T."/>
            <person name="Pan Y.S."/>
            <person name="Xia L.Y."/>
            <person name="Li J."/>
            <person name="Zhao F."/>
            <person name="Cao W.C."/>
        </authorList>
    </citation>
    <scope>NUCLEOTIDE SEQUENCE</scope>
    <source>
        <strain evidence="8">Rmic-2018</strain>
    </source>
</reference>